<comment type="caution">
    <text evidence="2">The sequence shown here is derived from an EMBL/GenBank/DDBJ whole genome shotgun (WGS) entry which is preliminary data.</text>
</comment>
<proteinExistence type="predicted"/>
<feature type="region of interest" description="Disordered" evidence="1">
    <location>
        <begin position="106"/>
        <end position="131"/>
    </location>
</feature>
<sequence length="131" mass="13703">MNTKMGRARRGEPERIEGGEAWGERGPAASSRRRRLRVDGGGGVPATGSPNEEDAGVARAMGVTEVPAAEAATAHGGDDARLKAAAASSVRDELWRNETAKAKFDRGFGLGGLNRAERGGAGSRMRGGRFR</sequence>
<evidence type="ECO:0000313" key="2">
    <source>
        <dbReference type="EMBL" id="KAG8096570.1"/>
    </source>
</evidence>
<feature type="region of interest" description="Disordered" evidence="1">
    <location>
        <begin position="1"/>
        <end position="58"/>
    </location>
</feature>
<dbReference type="AlphaFoldDB" id="A0A8J5WV20"/>
<dbReference type="EMBL" id="JAAALK010000079">
    <property type="protein sequence ID" value="KAG8096570.1"/>
    <property type="molecule type" value="Genomic_DNA"/>
</dbReference>
<dbReference type="Proteomes" id="UP000729402">
    <property type="component" value="Unassembled WGS sequence"/>
</dbReference>
<name>A0A8J5WV20_ZIZPA</name>
<accession>A0A8J5WV20</accession>
<reference evidence="2" key="2">
    <citation type="submission" date="2021-02" db="EMBL/GenBank/DDBJ databases">
        <authorList>
            <person name="Kimball J.A."/>
            <person name="Haas M.W."/>
            <person name="Macchietto M."/>
            <person name="Kono T."/>
            <person name="Duquette J."/>
            <person name="Shao M."/>
        </authorList>
    </citation>
    <scope>NUCLEOTIDE SEQUENCE</scope>
    <source>
        <tissue evidence="2">Fresh leaf tissue</tissue>
    </source>
</reference>
<reference evidence="2" key="1">
    <citation type="journal article" date="2021" name="bioRxiv">
        <title>Whole Genome Assembly and Annotation of Northern Wild Rice, Zizania palustris L., Supports a Whole Genome Duplication in the Zizania Genus.</title>
        <authorList>
            <person name="Haas M."/>
            <person name="Kono T."/>
            <person name="Macchietto M."/>
            <person name="Millas R."/>
            <person name="McGilp L."/>
            <person name="Shao M."/>
            <person name="Duquette J."/>
            <person name="Hirsch C.N."/>
            <person name="Kimball J."/>
        </authorList>
    </citation>
    <scope>NUCLEOTIDE SEQUENCE</scope>
    <source>
        <tissue evidence="2">Fresh leaf tissue</tissue>
    </source>
</reference>
<protein>
    <submittedName>
        <fullName evidence="2">Uncharacterized protein</fullName>
    </submittedName>
</protein>
<evidence type="ECO:0000256" key="1">
    <source>
        <dbReference type="SAM" id="MobiDB-lite"/>
    </source>
</evidence>
<keyword evidence="3" id="KW-1185">Reference proteome</keyword>
<organism evidence="2 3">
    <name type="scientific">Zizania palustris</name>
    <name type="common">Northern wild rice</name>
    <dbReference type="NCBI Taxonomy" id="103762"/>
    <lineage>
        <taxon>Eukaryota</taxon>
        <taxon>Viridiplantae</taxon>
        <taxon>Streptophyta</taxon>
        <taxon>Embryophyta</taxon>
        <taxon>Tracheophyta</taxon>
        <taxon>Spermatophyta</taxon>
        <taxon>Magnoliopsida</taxon>
        <taxon>Liliopsida</taxon>
        <taxon>Poales</taxon>
        <taxon>Poaceae</taxon>
        <taxon>BOP clade</taxon>
        <taxon>Oryzoideae</taxon>
        <taxon>Oryzeae</taxon>
        <taxon>Zizaniinae</taxon>
        <taxon>Zizania</taxon>
    </lineage>
</organism>
<evidence type="ECO:0000313" key="3">
    <source>
        <dbReference type="Proteomes" id="UP000729402"/>
    </source>
</evidence>
<gene>
    <name evidence="2" type="ORF">GUJ93_ZPchr0013g34925</name>
</gene>
<feature type="compositionally biased region" description="Basic and acidic residues" evidence="1">
    <location>
        <begin position="9"/>
        <end position="18"/>
    </location>
</feature>